<comment type="caution">
    <text evidence="7">The sequence shown here is derived from an EMBL/GenBank/DDBJ whole genome shotgun (WGS) entry which is preliminary data.</text>
</comment>
<reference evidence="7" key="1">
    <citation type="submission" date="2018-01" db="EMBL/GenBank/DDBJ databases">
        <authorList>
            <person name="Mao J.F."/>
        </authorList>
    </citation>
    <scope>NUCLEOTIDE SEQUENCE</scope>
    <source>
        <strain evidence="7">Huo1</strain>
        <tissue evidence="7">Leaf</tissue>
    </source>
</reference>
<gene>
    <name evidence="7" type="ORF">SASPL_100403</name>
</gene>
<evidence type="ECO:0000313" key="8">
    <source>
        <dbReference type="Proteomes" id="UP000298416"/>
    </source>
</evidence>
<comment type="similarity">
    <text evidence="3 6">Belongs to the pectinacetylesterase family.</text>
</comment>
<comment type="function">
    <text evidence="1 6">Hydrolyzes acetyl esters in homogalacturonan regions of pectin. In type I primary cell wall, galacturonic acid residues of pectin can be acetylated at the O-2 and O-3 positions. Decreasing the degree of acetylation of pectin gels in vitro alters their physical properties.</text>
</comment>
<keyword evidence="4 6" id="KW-0134">Cell wall</keyword>
<protein>
    <recommendedName>
        <fullName evidence="6">Pectin acetylesterase</fullName>
        <ecNumber evidence="6">3.1.1.-</ecNumber>
    </recommendedName>
</protein>
<organism evidence="7">
    <name type="scientific">Salvia splendens</name>
    <name type="common">Scarlet sage</name>
    <dbReference type="NCBI Taxonomy" id="180675"/>
    <lineage>
        <taxon>Eukaryota</taxon>
        <taxon>Viridiplantae</taxon>
        <taxon>Streptophyta</taxon>
        <taxon>Embryophyta</taxon>
        <taxon>Tracheophyta</taxon>
        <taxon>Spermatophyta</taxon>
        <taxon>Magnoliopsida</taxon>
        <taxon>eudicotyledons</taxon>
        <taxon>Gunneridae</taxon>
        <taxon>Pentapetalae</taxon>
        <taxon>asterids</taxon>
        <taxon>lamiids</taxon>
        <taxon>Lamiales</taxon>
        <taxon>Lamiaceae</taxon>
        <taxon>Nepetoideae</taxon>
        <taxon>Mentheae</taxon>
        <taxon>Salviinae</taxon>
        <taxon>Salvia</taxon>
        <taxon>Salvia subgen. Calosphace</taxon>
        <taxon>core Calosphace</taxon>
    </lineage>
</organism>
<dbReference type="GO" id="GO:0052793">
    <property type="term" value="F:pectin acetylesterase activity"/>
    <property type="evidence" value="ECO:0007669"/>
    <property type="project" value="TreeGrafter"/>
</dbReference>
<dbReference type="PANTHER" id="PTHR21562">
    <property type="entry name" value="NOTUM-RELATED"/>
    <property type="match status" value="1"/>
</dbReference>
<evidence type="ECO:0000256" key="3">
    <source>
        <dbReference type="ARBA" id="ARBA00005784"/>
    </source>
</evidence>
<dbReference type="Pfam" id="PF03283">
    <property type="entry name" value="PAE"/>
    <property type="match status" value="1"/>
</dbReference>
<evidence type="ECO:0000256" key="2">
    <source>
        <dbReference type="ARBA" id="ARBA00004191"/>
    </source>
</evidence>
<evidence type="ECO:0000256" key="6">
    <source>
        <dbReference type="RuleBase" id="RU363114"/>
    </source>
</evidence>
<comment type="subcellular location">
    <subcellularLocation>
        <location evidence="2 6">Secreted</location>
        <location evidence="2 6">Cell wall</location>
    </subcellularLocation>
</comment>
<name>A0A8X8YP30_SALSN</name>
<dbReference type="GO" id="GO:0009505">
    <property type="term" value="C:plant-type cell wall"/>
    <property type="evidence" value="ECO:0007669"/>
    <property type="project" value="TreeGrafter"/>
</dbReference>
<sequence length="206" mass="22117">MASLLVLITLCLVAVGIEGTHNVTISVLETAISRGADGTPPAYAYSPGFGEGVDNWHVFLEGGAWCGSTAGCLNRSGTSLGSSAKLISINNGIQSFSGMLDDNSTFNPDFYNWHVFKIFYCDGSSFMSDIEDVDPKDNLTYRGLRIYDAMMDELLRIGMGNARNALLSGTSAGGLATILHCDRFQALFQNTTRVKCVSDSGFFIHG</sequence>
<dbReference type="EC" id="3.1.1.-" evidence="6"/>
<keyword evidence="8" id="KW-1185">Reference proteome</keyword>
<evidence type="ECO:0000256" key="4">
    <source>
        <dbReference type="ARBA" id="ARBA00022512"/>
    </source>
</evidence>
<evidence type="ECO:0000256" key="1">
    <source>
        <dbReference type="ARBA" id="ARBA00003534"/>
    </source>
</evidence>
<dbReference type="AlphaFoldDB" id="A0A8X8YP30"/>
<keyword evidence="6" id="KW-0964">Secreted</keyword>
<dbReference type="Proteomes" id="UP000298416">
    <property type="component" value="Unassembled WGS sequence"/>
</dbReference>
<feature type="signal peptide" evidence="6">
    <location>
        <begin position="1"/>
        <end position="19"/>
    </location>
</feature>
<dbReference type="PANTHER" id="PTHR21562:SF65">
    <property type="entry name" value="PECTIN ACETYLESTERASE"/>
    <property type="match status" value="1"/>
</dbReference>
<keyword evidence="6" id="KW-0732">Signal</keyword>
<proteinExistence type="inferred from homology"/>
<reference evidence="7" key="2">
    <citation type="submission" date="2020-08" db="EMBL/GenBank/DDBJ databases">
        <title>Plant Genome Project.</title>
        <authorList>
            <person name="Zhang R.-G."/>
        </authorList>
    </citation>
    <scope>NUCLEOTIDE SEQUENCE</scope>
    <source>
        <strain evidence="7">Huo1</strain>
        <tissue evidence="7">Leaf</tissue>
    </source>
</reference>
<dbReference type="GO" id="GO:0071555">
    <property type="term" value="P:cell wall organization"/>
    <property type="evidence" value="ECO:0007669"/>
    <property type="project" value="UniProtKB-KW"/>
</dbReference>
<keyword evidence="5 6" id="KW-0961">Cell wall biogenesis/degradation</keyword>
<dbReference type="InterPro" id="IPR004963">
    <property type="entry name" value="PAE/NOTUM"/>
</dbReference>
<evidence type="ECO:0000256" key="5">
    <source>
        <dbReference type="ARBA" id="ARBA00023316"/>
    </source>
</evidence>
<keyword evidence="6" id="KW-0378">Hydrolase</keyword>
<evidence type="ECO:0000313" key="7">
    <source>
        <dbReference type="EMBL" id="KAG6435529.1"/>
    </source>
</evidence>
<feature type="chain" id="PRO_5036518046" description="Pectin acetylesterase" evidence="6">
    <location>
        <begin position="20"/>
        <end position="206"/>
    </location>
</feature>
<dbReference type="EMBL" id="PNBA02000001">
    <property type="protein sequence ID" value="KAG6435529.1"/>
    <property type="molecule type" value="Genomic_DNA"/>
</dbReference>
<accession>A0A8X8YP30</accession>